<dbReference type="AlphaFoldDB" id="A0A1L8CNJ0"/>
<evidence type="ECO:0000313" key="2">
    <source>
        <dbReference type="EMBL" id="GAV20464.1"/>
    </source>
</evidence>
<evidence type="ECO:0000313" key="3">
    <source>
        <dbReference type="Proteomes" id="UP000231632"/>
    </source>
</evidence>
<comment type="caution">
    <text evidence="2">The sequence shown here is derived from an EMBL/GenBank/DDBJ whole genome shotgun (WGS) entry which is preliminary data.</text>
</comment>
<feature type="region of interest" description="Disordered" evidence="1">
    <location>
        <begin position="18"/>
        <end position="73"/>
    </location>
</feature>
<sequence>MAITALPSDGFISRLLQQAHRPAPNAAPQSGQPAAKDDQMTFSNEARQASQPSGSQNLESKLMEMYNQKGKSS</sequence>
<name>A0A1L8CNJ0_9PROT</name>
<proteinExistence type="predicted"/>
<protein>
    <submittedName>
        <fullName evidence="2">Uncharacterized protein</fullName>
    </submittedName>
</protein>
<gene>
    <name evidence="2" type="ORF">MMIC_P1430</name>
</gene>
<keyword evidence="3" id="KW-1185">Reference proteome</keyword>
<dbReference type="EMBL" id="BDFD01000011">
    <property type="protein sequence ID" value="GAV20464.1"/>
    <property type="molecule type" value="Genomic_DNA"/>
</dbReference>
<organism evidence="2 3">
    <name type="scientific">Mariprofundus micogutta</name>
    <dbReference type="NCBI Taxonomy" id="1921010"/>
    <lineage>
        <taxon>Bacteria</taxon>
        <taxon>Pseudomonadati</taxon>
        <taxon>Pseudomonadota</taxon>
        <taxon>Candidatius Mariprofundia</taxon>
        <taxon>Mariprofundales</taxon>
        <taxon>Mariprofundaceae</taxon>
        <taxon>Mariprofundus</taxon>
    </lineage>
</organism>
<reference evidence="2 3" key="1">
    <citation type="journal article" date="2017" name="Arch. Microbiol.">
        <title>Mariprofundus micogutta sp. nov., a novel iron-oxidizing zetaproteobacterium isolated from a deep-sea hydrothermal field at the Bayonnaise knoll of the Izu-Ogasawara arc, and a description of Mariprofundales ord. nov. and Zetaproteobacteria classis nov.</title>
        <authorList>
            <person name="Makita H."/>
            <person name="Tanaka E."/>
            <person name="Mitsunobu S."/>
            <person name="Miyazaki M."/>
            <person name="Nunoura T."/>
            <person name="Uematsu K."/>
            <person name="Takaki Y."/>
            <person name="Nishi S."/>
            <person name="Shimamura S."/>
            <person name="Takai K."/>
        </authorList>
    </citation>
    <scope>NUCLEOTIDE SEQUENCE [LARGE SCALE GENOMIC DNA]</scope>
    <source>
        <strain evidence="2 3">ET2</strain>
    </source>
</reference>
<dbReference type="STRING" id="1921010.MMIC_P1430"/>
<evidence type="ECO:0000256" key="1">
    <source>
        <dbReference type="SAM" id="MobiDB-lite"/>
    </source>
</evidence>
<dbReference type="Proteomes" id="UP000231632">
    <property type="component" value="Unassembled WGS sequence"/>
</dbReference>
<feature type="compositionally biased region" description="Polar residues" evidence="1">
    <location>
        <begin position="40"/>
        <end position="59"/>
    </location>
</feature>
<dbReference type="RefSeq" id="WP_227819407.1">
    <property type="nucleotide sequence ID" value="NZ_BDFD01000011.1"/>
</dbReference>
<accession>A0A1L8CNJ0</accession>